<dbReference type="Proteomes" id="UP000769157">
    <property type="component" value="Unassembled WGS sequence"/>
</dbReference>
<dbReference type="GeneID" id="70232207"/>
<dbReference type="RefSeq" id="XP_046064712.1">
    <property type="nucleotide sequence ID" value="XM_046203275.1"/>
</dbReference>
<gene>
    <name evidence="1" type="ORF">OGAPHI_000239</name>
</gene>
<keyword evidence="2" id="KW-1185">Reference proteome</keyword>
<protein>
    <submittedName>
        <fullName evidence="1">Uncharacterized protein</fullName>
    </submittedName>
</protein>
<name>A0A9P8TA56_9ASCO</name>
<sequence length="95" mass="10791">MIAENPCRRLGQEGELILDEPVTQGIPIGILKMLEIDPFLAHVVVDDVPDKVLQVEVEVREVLTKVSDPVTIQVECESVIDDIKWIHLWIMHVIK</sequence>
<proteinExistence type="predicted"/>
<dbReference type="AlphaFoldDB" id="A0A9P8TA56"/>
<organism evidence="1 2">
    <name type="scientific">Ogataea philodendri</name>
    <dbReference type="NCBI Taxonomy" id="1378263"/>
    <lineage>
        <taxon>Eukaryota</taxon>
        <taxon>Fungi</taxon>
        <taxon>Dikarya</taxon>
        <taxon>Ascomycota</taxon>
        <taxon>Saccharomycotina</taxon>
        <taxon>Pichiomycetes</taxon>
        <taxon>Pichiales</taxon>
        <taxon>Pichiaceae</taxon>
        <taxon>Ogataea</taxon>
    </lineage>
</organism>
<reference evidence="1" key="2">
    <citation type="submission" date="2021-01" db="EMBL/GenBank/DDBJ databases">
        <authorList>
            <person name="Schikora-Tamarit M.A."/>
        </authorList>
    </citation>
    <scope>NUCLEOTIDE SEQUENCE</scope>
    <source>
        <strain evidence="1">CBS6075</strain>
    </source>
</reference>
<evidence type="ECO:0000313" key="1">
    <source>
        <dbReference type="EMBL" id="KAH3671536.1"/>
    </source>
</evidence>
<comment type="caution">
    <text evidence="1">The sequence shown here is derived from an EMBL/GenBank/DDBJ whole genome shotgun (WGS) entry which is preliminary data.</text>
</comment>
<dbReference type="EMBL" id="JAEUBE010000055">
    <property type="protein sequence ID" value="KAH3671536.1"/>
    <property type="molecule type" value="Genomic_DNA"/>
</dbReference>
<reference evidence="1" key="1">
    <citation type="journal article" date="2021" name="Open Biol.">
        <title>Shared evolutionary footprints suggest mitochondrial oxidative damage underlies multiple complex I losses in fungi.</title>
        <authorList>
            <person name="Schikora-Tamarit M.A."/>
            <person name="Marcet-Houben M."/>
            <person name="Nosek J."/>
            <person name="Gabaldon T."/>
        </authorList>
    </citation>
    <scope>NUCLEOTIDE SEQUENCE</scope>
    <source>
        <strain evidence="1">CBS6075</strain>
    </source>
</reference>
<accession>A0A9P8TA56</accession>
<evidence type="ECO:0000313" key="2">
    <source>
        <dbReference type="Proteomes" id="UP000769157"/>
    </source>
</evidence>